<protein>
    <submittedName>
        <fullName evidence="1">Uncharacterized protein</fullName>
    </submittedName>
</protein>
<comment type="caution">
    <text evidence="1">The sequence shown here is derived from an EMBL/GenBank/DDBJ whole genome shotgun (WGS) entry which is preliminary data.</text>
</comment>
<evidence type="ECO:0000313" key="1">
    <source>
        <dbReference type="EMBL" id="KAI4383849.1"/>
    </source>
</evidence>
<keyword evidence="2" id="KW-1185">Reference proteome</keyword>
<reference evidence="2" key="1">
    <citation type="journal article" date="2023" name="Front. Plant Sci.">
        <title>Chromosomal-level genome assembly of Melastoma candidum provides insights into trichome evolution.</title>
        <authorList>
            <person name="Zhong Y."/>
            <person name="Wu W."/>
            <person name="Sun C."/>
            <person name="Zou P."/>
            <person name="Liu Y."/>
            <person name="Dai S."/>
            <person name="Zhou R."/>
        </authorList>
    </citation>
    <scope>NUCLEOTIDE SEQUENCE [LARGE SCALE GENOMIC DNA]</scope>
</reference>
<dbReference type="EMBL" id="CM042882">
    <property type="protein sequence ID" value="KAI4383849.1"/>
    <property type="molecule type" value="Genomic_DNA"/>
</dbReference>
<name>A0ACB9RY89_9MYRT</name>
<sequence>MQVFSCLPRFLCLKESTVDTSTCHTAKCAILNLQGSGSKNAEVGDIDPEKENYITYKSVSQDATCQVFAARSKTLPTTTKTNRKAGNWEDPAEMAVDVAYE</sequence>
<evidence type="ECO:0000313" key="2">
    <source>
        <dbReference type="Proteomes" id="UP001057402"/>
    </source>
</evidence>
<gene>
    <name evidence="1" type="ORF">MLD38_009645</name>
</gene>
<accession>A0ACB9RY89</accession>
<organism evidence="1 2">
    <name type="scientific">Melastoma candidum</name>
    <dbReference type="NCBI Taxonomy" id="119954"/>
    <lineage>
        <taxon>Eukaryota</taxon>
        <taxon>Viridiplantae</taxon>
        <taxon>Streptophyta</taxon>
        <taxon>Embryophyta</taxon>
        <taxon>Tracheophyta</taxon>
        <taxon>Spermatophyta</taxon>
        <taxon>Magnoliopsida</taxon>
        <taxon>eudicotyledons</taxon>
        <taxon>Gunneridae</taxon>
        <taxon>Pentapetalae</taxon>
        <taxon>rosids</taxon>
        <taxon>malvids</taxon>
        <taxon>Myrtales</taxon>
        <taxon>Melastomataceae</taxon>
        <taxon>Melastomatoideae</taxon>
        <taxon>Melastomateae</taxon>
        <taxon>Melastoma</taxon>
    </lineage>
</organism>
<proteinExistence type="predicted"/>
<dbReference type="Proteomes" id="UP001057402">
    <property type="component" value="Chromosome 3"/>
</dbReference>